<dbReference type="EMBL" id="CP015600">
    <property type="protein sequence ID" value="ANF85240.1"/>
    <property type="molecule type" value="Genomic_DNA"/>
</dbReference>
<dbReference type="PATRIC" id="fig|219572.3.peg.1860"/>
<dbReference type="CDD" id="cd05232">
    <property type="entry name" value="UDP_G4E_4_SDR_e"/>
    <property type="match status" value="1"/>
</dbReference>
<dbReference type="Proteomes" id="UP000077829">
    <property type="component" value="Chromosome"/>
</dbReference>
<comment type="pathway">
    <text evidence="1">Bacterial outer membrane biogenesis; LPS O-antigen biosynthesis.</text>
</comment>
<gene>
    <name evidence="4" type="ORF">A7J50_1818</name>
</gene>
<evidence type="ECO:0000256" key="2">
    <source>
        <dbReference type="ARBA" id="ARBA00007637"/>
    </source>
</evidence>
<reference evidence="4 5" key="1">
    <citation type="submission" date="2016-05" db="EMBL/GenBank/DDBJ databases">
        <title>Complete genome sequence of Pseudomonas antarctica PAMC 27494.</title>
        <authorList>
            <person name="Lee J."/>
        </authorList>
    </citation>
    <scope>NUCLEOTIDE SEQUENCE [LARGE SCALE GENOMIC DNA]</scope>
    <source>
        <strain evidence="4 5">PAMC 27494</strain>
    </source>
</reference>
<evidence type="ECO:0000313" key="4">
    <source>
        <dbReference type="EMBL" id="ANF85240.1"/>
    </source>
</evidence>
<organism evidence="4 5">
    <name type="scientific">Pseudomonas antarctica</name>
    <dbReference type="NCBI Taxonomy" id="219572"/>
    <lineage>
        <taxon>Bacteria</taxon>
        <taxon>Pseudomonadati</taxon>
        <taxon>Pseudomonadota</taxon>
        <taxon>Gammaproteobacteria</taxon>
        <taxon>Pseudomonadales</taxon>
        <taxon>Pseudomonadaceae</taxon>
        <taxon>Pseudomonas</taxon>
    </lineage>
</organism>
<dbReference type="InterPro" id="IPR036291">
    <property type="entry name" value="NAD(P)-bd_dom_sf"/>
</dbReference>
<sequence length="336" mass="36477">MLDDASLHPVLDTPTILLTGSTGFVGRSVLNALVGVKYPVVNVTRKNGVPPVPGVQDFIIGSLTDEIDWKVPLSGVDVVIHSAGRAHVMNETHSNPLQAFREVNVDATLKLAQQAADAGVKRFIFISSIKVNGEETRAHRAFTAHDVPAPLDDYGVSKLEAEQALLALAGRTSMDVVIIRPVLVYGPGVKANFERMLSVVNKKLPLPFRTIDNRRSLVFIDNLVDLICVCIKHPAAANQVFLVSDDNDLSIGQILEKLAVAMNKPSCVFSFPYFLLNAAASLVGKKEFLQRLCGSLQVDITDTRKRLGWTPPVSVEEAFAITARHYQAQHSGSSHG</sequence>
<dbReference type="Pfam" id="PF01370">
    <property type="entry name" value="Epimerase"/>
    <property type="match status" value="1"/>
</dbReference>
<dbReference type="STRING" id="219572.A7J50_1818"/>
<accession>A0A172YYJ6</accession>
<name>A0A172YYJ6_9PSED</name>
<comment type="similarity">
    <text evidence="2">Belongs to the NAD(P)-dependent epimerase/dehydratase family.</text>
</comment>
<protein>
    <submittedName>
        <fullName evidence="4">NAD-dependent dehydratase</fullName>
    </submittedName>
</protein>
<dbReference type="KEGG" id="panr:A7J50_1818"/>
<dbReference type="PANTHER" id="PTHR43000">
    <property type="entry name" value="DTDP-D-GLUCOSE 4,6-DEHYDRATASE-RELATED"/>
    <property type="match status" value="1"/>
</dbReference>
<evidence type="ECO:0000256" key="1">
    <source>
        <dbReference type="ARBA" id="ARBA00005125"/>
    </source>
</evidence>
<proteinExistence type="inferred from homology"/>
<evidence type="ECO:0000313" key="5">
    <source>
        <dbReference type="Proteomes" id="UP000077829"/>
    </source>
</evidence>
<dbReference type="InterPro" id="IPR001509">
    <property type="entry name" value="Epimerase_deHydtase"/>
</dbReference>
<feature type="domain" description="NAD-dependent epimerase/dehydratase" evidence="3">
    <location>
        <begin position="16"/>
        <end position="238"/>
    </location>
</feature>
<dbReference type="RefSeq" id="WP_064451500.1">
    <property type="nucleotide sequence ID" value="NZ_CP015600.1"/>
</dbReference>
<dbReference type="AlphaFoldDB" id="A0A172YYJ6"/>
<evidence type="ECO:0000259" key="3">
    <source>
        <dbReference type="Pfam" id="PF01370"/>
    </source>
</evidence>
<dbReference type="SUPFAM" id="SSF51735">
    <property type="entry name" value="NAD(P)-binding Rossmann-fold domains"/>
    <property type="match status" value="1"/>
</dbReference>
<dbReference type="Gene3D" id="3.40.50.720">
    <property type="entry name" value="NAD(P)-binding Rossmann-like Domain"/>
    <property type="match status" value="1"/>
</dbReference>